<keyword evidence="7" id="KW-0175">Coiled coil</keyword>
<dbReference type="PROSITE" id="PS50217">
    <property type="entry name" value="BZIP"/>
    <property type="match status" value="1"/>
</dbReference>
<evidence type="ECO:0000256" key="5">
    <source>
        <dbReference type="ARBA" id="ARBA00023163"/>
    </source>
</evidence>
<evidence type="ECO:0000256" key="3">
    <source>
        <dbReference type="ARBA" id="ARBA00023015"/>
    </source>
</evidence>
<dbReference type="Gene3D" id="1.20.5.170">
    <property type="match status" value="1"/>
</dbReference>
<comment type="similarity">
    <text evidence="2">Belongs to the bZIP family.</text>
</comment>
<comment type="subcellular location">
    <subcellularLocation>
        <location evidence="1">Nucleus</location>
    </subcellularLocation>
</comment>
<dbReference type="Proteomes" id="UP001626550">
    <property type="component" value="Unassembled WGS sequence"/>
</dbReference>
<feature type="domain" description="BZIP" evidence="9">
    <location>
        <begin position="284"/>
        <end position="346"/>
    </location>
</feature>
<dbReference type="InterPro" id="IPR004827">
    <property type="entry name" value="bZIP"/>
</dbReference>
<dbReference type="SMART" id="SM00338">
    <property type="entry name" value="BRLZ"/>
    <property type="match status" value="1"/>
</dbReference>
<name>A0ABD2Q2L3_9PLAT</name>
<protein>
    <recommendedName>
        <fullName evidence="9">BZIP domain-containing protein</fullName>
    </recommendedName>
</protein>
<accession>A0ABD2Q2L3</accession>
<gene>
    <name evidence="10" type="ORF">Ciccas_007533</name>
</gene>
<evidence type="ECO:0000256" key="6">
    <source>
        <dbReference type="ARBA" id="ARBA00023242"/>
    </source>
</evidence>
<keyword evidence="5" id="KW-0804">Transcription</keyword>
<dbReference type="PANTHER" id="PTHR13044">
    <property type="entry name" value="ACTIVATING TRANSCRIPTION FACTOR ATF 4/5"/>
    <property type="match status" value="1"/>
</dbReference>
<evidence type="ECO:0000256" key="8">
    <source>
        <dbReference type="SAM" id="MobiDB-lite"/>
    </source>
</evidence>
<dbReference type="PANTHER" id="PTHR13044:SF14">
    <property type="entry name" value="CRYPTOCEPHAL, ISOFORM A"/>
    <property type="match status" value="1"/>
</dbReference>
<comment type="caution">
    <text evidence="10">The sequence shown here is derived from an EMBL/GenBank/DDBJ whole genome shotgun (WGS) entry which is preliminary data.</text>
</comment>
<feature type="region of interest" description="Disordered" evidence="8">
    <location>
        <begin position="65"/>
        <end position="87"/>
    </location>
</feature>
<feature type="coiled-coil region" evidence="7">
    <location>
        <begin position="302"/>
        <end position="336"/>
    </location>
</feature>
<evidence type="ECO:0000313" key="10">
    <source>
        <dbReference type="EMBL" id="KAL3313861.1"/>
    </source>
</evidence>
<dbReference type="AlphaFoldDB" id="A0ABD2Q2L3"/>
<dbReference type="Pfam" id="PF07716">
    <property type="entry name" value="bZIP_2"/>
    <property type="match status" value="1"/>
</dbReference>
<keyword evidence="6" id="KW-0539">Nucleus</keyword>
<keyword evidence="11" id="KW-1185">Reference proteome</keyword>
<keyword evidence="3" id="KW-0805">Transcription regulation</keyword>
<evidence type="ECO:0000313" key="11">
    <source>
        <dbReference type="Proteomes" id="UP001626550"/>
    </source>
</evidence>
<evidence type="ECO:0000256" key="7">
    <source>
        <dbReference type="SAM" id="Coils"/>
    </source>
</evidence>
<dbReference type="GO" id="GO:0005634">
    <property type="term" value="C:nucleus"/>
    <property type="evidence" value="ECO:0007669"/>
    <property type="project" value="UniProtKB-SubCell"/>
</dbReference>
<evidence type="ECO:0000259" key="9">
    <source>
        <dbReference type="PROSITE" id="PS50217"/>
    </source>
</evidence>
<evidence type="ECO:0000256" key="1">
    <source>
        <dbReference type="ARBA" id="ARBA00004123"/>
    </source>
</evidence>
<sequence length="346" mass="39040">MEEESWRSRVGRGACPETTDLVDLGWEETCTLLEKISQEESDAPSGLDLNTMLLDLLEKDSHHSPLLADQPTYDEPSWLPDNNTTTPETGCPSDGLVNSLNLIITVEKSYPDDKVVRKVEQISSLDQLESMTSSTSFPLDATEDQFTFDINSLQLMDLETTECNFVNADLPLDASSPVFLVGNDVPEETLMPQYLIDLEVEDRLQFLLDDCDEVNSVAASDSPYDPARMDGSPYFLAEHEQELGIEVLGLQRVHPPHSEPVFATNSTTMVPAVQRKTSSKRTRADKEIEKRMRNNEASRRSRAAKKARLQEMAFELDELQRDNEKMQDLIKLITKTVDETRVLLRI</sequence>
<organism evidence="10 11">
    <name type="scientific">Cichlidogyrus casuarinus</name>
    <dbReference type="NCBI Taxonomy" id="1844966"/>
    <lineage>
        <taxon>Eukaryota</taxon>
        <taxon>Metazoa</taxon>
        <taxon>Spiralia</taxon>
        <taxon>Lophotrochozoa</taxon>
        <taxon>Platyhelminthes</taxon>
        <taxon>Monogenea</taxon>
        <taxon>Monopisthocotylea</taxon>
        <taxon>Dactylogyridea</taxon>
        <taxon>Ancyrocephalidae</taxon>
        <taxon>Cichlidogyrus</taxon>
    </lineage>
</organism>
<dbReference type="SUPFAM" id="SSF57959">
    <property type="entry name" value="Leucine zipper domain"/>
    <property type="match status" value="1"/>
</dbReference>
<reference evidence="10 11" key="1">
    <citation type="submission" date="2024-11" db="EMBL/GenBank/DDBJ databases">
        <title>Adaptive evolution of stress response genes in parasites aligns with host niche diversity.</title>
        <authorList>
            <person name="Hahn C."/>
            <person name="Resl P."/>
        </authorList>
    </citation>
    <scope>NUCLEOTIDE SEQUENCE [LARGE SCALE GENOMIC DNA]</scope>
    <source>
        <strain evidence="10">EGGRZ-B1_66</strain>
        <tissue evidence="10">Body</tissue>
    </source>
</reference>
<dbReference type="InterPro" id="IPR046347">
    <property type="entry name" value="bZIP_sf"/>
</dbReference>
<dbReference type="EMBL" id="JBJKFK010001172">
    <property type="protein sequence ID" value="KAL3313861.1"/>
    <property type="molecule type" value="Genomic_DNA"/>
</dbReference>
<dbReference type="CDD" id="cd14813">
    <property type="entry name" value="bZIP_BmCbz-like"/>
    <property type="match status" value="1"/>
</dbReference>
<evidence type="ECO:0000256" key="4">
    <source>
        <dbReference type="ARBA" id="ARBA00023125"/>
    </source>
</evidence>
<proteinExistence type="inferred from homology"/>
<dbReference type="GO" id="GO:0003677">
    <property type="term" value="F:DNA binding"/>
    <property type="evidence" value="ECO:0007669"/>
    <property type="project" value="UniProtKB-KW"/>
</dbReference>
<evidence type="ECO:0000256" key="2">
    <source>
        <dbReference type="ARBA" id="ARBA00007163"/>
    </source>
</evidence>
<keyword evidence="4" id="KW-0238">DNA-binding</keyword>